<dbReference type="GO" id="GO:0005737">
    <property type="term" value="C:cytoplasm"/>
    <property type="evidence" value="ECO:0007669"/>
    <property type="project" value="TreeGrafter"/>
</dbReference>
<dbReference type="VEuPathDB" id="FungiDB:PYU1_G014013"/>
<dbReference type="STRING" id="431595.K3X9Z3"/>
<evidence type="ECO:0000259" key="10">
    <source>
        <dbReference type="PROSITE" id="PS51747"/>
    </source>
</evidence>
<dbReference type="Pfam" id="PF00383">
    <property type="entry name" value="dCMP_cyt_deam_1"/>
    <property type="match status" value="1"/>
</dbReference>
<dbReference type="CDD" id="cd01286">
    <property type="entry name" value="deoxycytidylate_deaminase"/>
    <property type="match status" value="1"/>
</dbReference>
<evidence type="ECO:0000313" key="12">
    <source>
        <dbReference type="Proteomes" id="UP000019132"/>
    </source>
</evidence>
<dbReference type="GO" id="GO:0009165">
    <property type="term" value="P:nucleotide biosynthetic process"/>
    <property type="evidence" value="ECO:0007669"/>
    <property type="project" value="UniProtKB-KW"/>
</dbReference>
<dbReference type="InterPro" id="IPR015517">
    <property type="entry name" value="dCMP_deaminase-rel"/>
</dbReference>
<dbReference type="Gene3D" id="3.40.140.10">
    <property type="entry name" value="Cytidine Deaminase, domain 2"/>
    <property type="match status" value="1"/>
</dbReference>
<keyword evidence="12" id="KW-1185">Reference proteome</keyword>
<accession>K3X9Z3</accession>
<dbReference type="EnsemblProtists" id="PYU1_T014042">
    <property type="protein sequence ID" value="PYU1_T014042"/>
    <property type="gene ID" value="PYU1_G014013"/>
</dbReference>
<dbReference type="GO" id="GO:0008270">
    <property type="term" value="F:zinc ion binding"/>
    <property type="evidence" value="ECO:0007669"/>
    <property type="project" value="InterPro"/>
</dbReference>
<organism evidence="11 12">
    <name type="scientific">Globisporangium ultimum (strain ATCC 200006 / CBS 805.95 / DAOM BR144)</name>
    <name type="common">Pythium ultimum</name>
    <dbReference type="NCBI Taxonomy" id="431595"/>
    <lineage>
        <taxon>Eukaryota</taxon>
        <taxon>Sar</taxon>
        <taxon>Stramenopiles</taxon>
        <taxon>Oomycota</taxon>
        <taxon>Peronosporomycetes</taxon>
        <taxon>Pythiales</taxon>
        <taxon>Pythiaceae</taxon>
        <taxon>Globisporangium</taxon>
    </lineage>
</organism>
<dbReference type="InterPro" id="IPR016192">
    <property type="entry name" value="APOBEC/CMP_deaminase_Zn-bd"/>
</dbReference>
<feature type="region of interest" description="Disordered" evidence="9">
    <location>
        <begin position="111"/>
        <end position="143"/>
    </location>
</feature>
<name>K3X9Z3_GLOUD</name>
<sequence>MTEKKLSGRQIKDLFYTEVSTNEGGHEAATTFRCRCGKLRAQSLKHGYTNLTQHILMKHPEWITALMEDLNIIPRASVAHQPSPKEKSSGAGNMRALGSMIKHYREIRTKPAAGDSDNNSIASEPHVQQQQQQTAPSSPPVQRHIEDGELQRHQEQPSGTTMSINDVAVPLSASSMTANETRPSESSSSNGNSLSASSSSRQDANVHKRQDYLSWDNYFMSVAFLSAMRSKDPSTQVGACIVSPEKKIVGIGYNGFPNGCNDDELPWARSSASPLDTKYPYVCHAEMNAILNKNSTDVKGCTIYVALFPCNECAKLIIQSGISRVVYYSDKYNGDWKFVASRRLLDMAGVAYVQHQPQFSHLTIDFSSVD</sequence>
<evidence type="ECO:0000313" key="11">
    <source>
        <dbReference type="EnsemblProtists" id="PYU1_T014042"/>
    </source>
</evidence>
<dbReference type="PROSITE" id="PS00903">
    <property type="entry name" value="CYT_DCMP_DEAMINASES_1"/>
    <property type="match status" value="1"/>
</dbReference>
<proteinExistence type="inferred from homology"/>
<dbReference type="InParanoid" id="K3X9Z3"/>
<dbReference type="eggNOG" id="KOG3127">
    <property type="taxonomic scope" value="Eukaryota"/>
</dbReference>
<reference evidence="12" key="2">
    <citation type="submission" date="2010-04" db="EMBL/GenBank/DDBJ databases">
        <authorList>
            <person name="Buell R."/>
            <person name="Hamilton J."/>
            <person name="Hostetler J."/>
        </authorList>
    </citation>
    <scope>NUCLEOTIDE SEQUENCE [LARGE SCALE GENOMIC DNA]</scope>
    <source>
        <strain evidence="12">DAOM:BR144</strain>
    </source>
</reference>
<comment type="cofactor">
    <cofactor evidence="1">
        <name>Zn(2+)</name>
        <dbReference type="ChEBI" id="CHEBI:29105"/>
    </cofactor>
</comment>
<dbReference type="OMA" id="HYREIRT"/>
<evidence type="ECO:0000256" key="1">
    <source>
        <dbReference type="ARBA" id="ARBA00001947"/>
    </source>
</evidence>
<evidence type="ECO:0000256" key="4">
    <source>
        <dbReference type="ARBA" id="ARBA00022727"/>
    </source>
</evidence>
<reference evidence="11" key="3">
    <citation type="submission" date="2015-02" db="UniProtKB">
        <authorList>
            <consortium name="EnsemblProtists"/>
        </authorList>
    </citation>
    <scope>IDENTIFICATION</scope>
    <source>
        <strain evidence="11">DAOM BR144</strain>
    </source>
</reference>
<dbReference type="InterPro" id="IPR002125">
    <property type="entry name" value="CMP_dCMP_dom"/>
</dbReference>
<evidence type="ECO:0000256" key="5">
    <source>
        <dbReference type="ARBA" id="ARBA00022801"/>
    </source>
</evidence>
<comment type="similarity">
    <text evidence="2">Belongs to the cytidine and deoxycytidylate deaminase family.</text>
</comment>
<keyword evidence="4" id="KW-0545">Nucleotide biosynthesis</keyword>
<keyword evidence="6" id="KW-0862">Zinc</keyword>
<keyword evidence="3" id="KW-0479">Metal-binding</keyword>
<keyword evidence="5" id="KW-0378">Hydrolase</keyword>
<evidence type="ECO:0000256" key="3">
    <source>
        <dbReference type="ARBA" id="ARBA00022723"/>
    </source>
</evidence>
<dbReference type="FunFam" id="3.40.140.10:FF:000021">
    <property type="entry name" value="Deoxycytidylate deaminase"/>
    <property type="match status" value="1"/>
</dbReference>
<feature type="domain" description="CMP/dCMP-type deaminase" evidence="10">
    <location>
        <begin position="214"/>
        <end position="352"/>
    </location>
</feature>
<dbReference type="InterPro" id="IPR016193">
    <property type="entry name" value="Cytidine_deaminase-like"/>
</dbReference>
<dbReference type="GO" id="GO:0004132">
    <property type="term" value="F:dCMP deaminase activity"/>
    <property type="evidence" value="ECO:0007669"/>
    <property type="project" value="UniProtKB-EC"/>
</dbReference>
<dbReference type="HOGENOM" id="CLU_884200_0_0_1"/>
<dbReference type="EC" id="3.5.4.12" evidence="7"/>
<evidence type="ECO:0000256" key="6">
    <source>
        <dbReference type="ARBA" id="ARBA00022833"/>
    </source>
</evidence>
<dbReference type="Proteomes" id="UP000019132">
    <property type="component" value="Unassembled WGS sequence"/>
</dbReference>
<dbReference type="AlphaFoldDB" id="K3X9Z3"/>
<evidence type="ECO:0000256" key="7">
    <source>
        <dbReference type="ARBA" id="ARBA00038938"/>
    </source>
</evidence>
<dbReference type="EMBL" id="GL376616">
    <property type="status" value="NOT_ANNOTATED_CDS"/>
    <property type="molecule type" value="Genomic_DNA"/>
</dbReference>
<evidence type="ECO:0000256" key="2">
    <source>
        <dbReference type="ARBA" id="ARBA00006576"/>
    </source>
</evidence>
<dbReference type="InterPro" id="IPR035105">
    <property type="entry name" value="Deoxycytidylate_deaminase_dom"/>
</dbReference>
<dbReference type="PROSITE" id="PS51747">
    <property type="entry name" value="CYT_DCMP_DEAMINASES_2"/>
    <property type="match status" value="1"/>
</dbReference>
<feature type="compositionally biased region" description="Low complexity" evidence="9">
    <location>
        <begin position="184"/>
        <end position="200"/>
    </location>
</feature>
<evidence type="ECO:0000256" key="8">
    <source>
        <dbReference type="ARBA" id="ARBA00041763"/>
    </source>
</evidence>
<protein>
    <recommendedName>
        <fullName evidence="8">dCMP deaminase</fullName>
        <ecNumber evidence="7">3.5.4.12</ecNumber>
    </recommendedName>
    <alternativeName>
        <fullName evidence="8">dCMP deaminase</fullName>
    </alternativeName>
</protein>
<evidence type="ECO:0000256" key="9">
    <source>
        <dbReference type="SAM" id="MobiDB-lite"/>
    </source>
</evidence>
<dbReference type="PANTHER" id="PTHR11086:SF18">
    <property type="entry name" value="DEOXYCYTIDYLATE DEAMINASE"/>
    <property type="match status" value="1"/>
</dbReference>
<dbReference type="SUPFAM" id="SSF53927">
    <property type="entry name" value="Cytidine deaminase-like"/>
    <property type="match status" value="1"/>
</dbReference>
<reference evidence="12" key="1">
    <citation type="journal article" date="2010" name="Genome Biol.">
        <title>Genome sequence of the necrotrophic plant pathogen Pythium ultimum reveals original pathogenicity mechanisms and effector repertoire.</title>
        <authorList>
            <person name="Levesque C.A."/>
            <person name="Brouwer H."/>
            <person name="Cano L."/>
            <person name="Hamilton J.P."/>
            <person name="Holt C."/>
            <person name="Huitema E."/>
            <person name="Raffaele S."/>
            <person name="Robideau G.P."/>
            <person name="Thines M."/>
            <person name="Win J."/>
            <person name="Zerillo M.M."/>
            <person name="Beakes G.W."/>
            <person name="Boore J.L."/>
            <person name="Busam D."/>
            <person name="Dumas B."/>
            <person name="Ferriera S."/>
            <person name="Fuerstenberg S.I."/>
            <person name="Gachon C.M."/>
            <person name="Gaulin E."/>
            <person name="Govers F."/>
            <person name="Grenville-Briggs L."/>
            <person name="Horner N."/>
            <person name="Hostetler J."/>
            <person name="Jiang R.H."/>
            <person name="Johnson J."/>
            <person name="Krajaejun T."/>
            <person name="Lin H."/>
            <person name="Meijer H.J."/>
            <person name="Moore B."/>
            <person name="Morris P."/>
            <person name="Phuntmart V."/>
            <person name="Puiu D."/>
            <person name="Shetty J."/>
            <person name="Stajich J.E."/>
            <person name="Tripathy S."/>
            <person name="Wawra S."/>
            <person name="van West P."/>
            <person name="Whitty B.R."/>
            <person name="Coutinho P.M."/>
            <person name="Henrissat B."/>
            <person name="Martin F."/>
            <person name="Thomas P.D."/>
            <person name="Tyler B.M."/>
            <person name="De Vries R.P."/>
            <person name="Kamoun S."/>
            <person name="Yandell M."/>
            <person name="Tisserat N."/>
            <person name="Buell C.R."/>
        </authorList>
    </citation>
    <scope>NUCLEOTIDE SEQUENCE</scope>
    <source>
        <strain evidence="12">DAOM:BR144</strain>
    </source>
</reference>
<feature type="region of interest" description="Disordered" evidence="9">
    <location>
        <begin position="175"/>
        <end position="205"/>
    </location>
</feature>
<dbReference type="PANTHER" id="PTHR11086">
    <property type="entry name" value="DEOXYCYTIDYLATE DEAMINASE-RELATED"/>
    <property type="match status" value="1"/>
</dbReference>